<accession>A0A699RRZ1</accession>
<reference evidence="1" key="1">
    <citation type="journal article" date="2019" name="Sci. Rep.">
        <title>Draft genome of Tanacetum cinerariifolium, the natural source of mosquito coil.</title>
        <authorList>
            <person name="Yamashiro T."/>
            <person name="Shiraishi A."/>
            <person name="Satake H."/>
            <person name="Nakayama K."/>
        </authorList>
    </citation>
    <scope>NUCLEOTIDE SEQUENCE</scope>
</reference>
<keyword evidence="1" id="KW-0808">Transferase</keyword>
<keyword evidence="1" id="KW-0548">Nucleotidyltransferase</keyword>
<evidence type="ECO:0000313" key="1">
    <source>
        <dbReference type="EMBL" id="GFC87807.1"/>
    </source>
</evidence>
<name>A0A699RRZ1_TANCI</name>
<organism evidence="1">
    <name type="scientific">Tanacetum cinerariifolium</name>
    <name type="common">Dalmatian daisy</name>
    <name type="synonym">Chrysanthemum cinerariifolium</name>
    <dbReference type="NCBI Taxonomy" id="118510"/>
    <lineage>
        <taxon>Eukaryota</taxon>
        <taxon>Viridiplantae</taxon>
        <taxon>Streptophyta</taxon>
        <taxon>Embryophyta</taxon>
        <taxon>Tracheophyta</taxon>
        <taxon>Spermatophyta</taxon>
        <taxon>Magnoliopsida</taxon>
        <taxon>eudicotyledons</taxon>
        <taxon>Gunneridae</taxon>
        <taxon>Pentapetalae</taxon>
        <taxon>asterids</taxon>
        <taxon>campanulids</taxon>
        <taxon>Asterales</taxon>
        <taxon>Asteraceae</taxon>
        <taxon>Asteroideae</taxon>
        <taxon>Anthemideae</taxon>
        <taxon>Anthemidinae</taxon>
        <taxon>Tanacetum</taxon>
    </lineage>
</organism>
<dbReference type="GO" id="GO:0003964">
    <property type="term" value="F:RNA-directed DNA polymerase activity"/>
    <property type="evidence" value="ECO:0007669"/>
    <property type="project" value="UniProtKB-KW"/>
</dbReference>
<comment type="caution">
    <text evidence="1">The sequence shown here is derived from an EMBL/GenBank/DDBJ whole genome shotgun (WGS) entry which is preliminary data.</text>
</comment>
<protein>
    <submittedName>
        <fullName evidence="1">Reverse transcriptase domain-containing protein</fullName>
    </submittedName>
</protein>
<gene>
    <name evidence="1" type="ORF">Tci_859777</name>
</gene>
<feature type="non-terminal residue" evidence="1">
    <location>
        <position position="1"/>
    </location>
</feature>
<keyword evidence="1" id="KW-0695">RNA-directed DNA polymerase</keyword>
<dbReference type="AlphaFoldDB" id="A0A699RRZ1"/>
<proteinExistence type="predicted"/>
<sequence>IPSARPVEFQIDLVPGAVPVARAPYQLAPSEMKELVEQL</sequence>
<dbReference type="EMBL" id="BKCJ011112190">
    <property type="protein sequence ID" value="GFC87807.1"/>
    <property type="molecule type" value="Genomic_DNA"/>
</dbReference>